<reference evidence="2" key="1">
    <citation type="journal article" date="2019" name="Int. J. Syst. Evol. Microbiol.">
        <title>The Global Catalogue of Microorganisms (GCM) 10K type strain sequencing project: providing services to taxonomists for standard genome sequencing and annotation.</title>
        <authorList>
            <consortium name="The Broad Institute Genomics Platform"/>
            <consortium name="The Broad Institute Genome Sequencing Center for Infectious Disease"/>
            <person name="Wu L."/>
            <person name="Ma J."/>
        </authorList>
    </citation>
    <scope>NUCLEOTIDE SEQUENCE [LARGE SCALE GENOMIC DNA]</scope>
    <source>
        <strain evidence="2">NBRC 110633</strain>
    </source>
</reference>
<sequence length="282" mass="31654">MRTRYRYLILLLFLPELALADCEGKWSINIDKNNIQFNQDLSANIPVYIQLSKSLQQCSPMLTFVSLDNRKQGVLKNRSDTLEAQLLDKNFRQLSYEPRFGFGLPLENSPVTRMWIKVPKAKLANAGNYSAQLDAKMVLESGTKRLRKTVKLNIPAFVSLTASTNSSTLRGMGSNAYALELGTIESNKKYLAEFDLISNSNVKVRVKQKYGALTNKASKELKIPYTFRINNTPASNNSTFSFSNRSGVKNWGIPFEVTIGNADFARAGKYQDTITVEVKAMP</sequence>
<evidence type="ECO:0008006" key="3">
    <source>
        <dbReference type="Google" id="ProtNLM"/>
    </source>
</evidence>
<evidence type="ECO:0000313" key="2">
    <source>
        <dbReference type="Proteomes" id="UP001156669"/>
    </source>
</evidence>
<dbReference type="RefSeq" id="WP_045403876.1">
    <property type="nucleotide sequence ID" value="NZ_BBLD01000065.1"/>
</dbReference>
<gene>
    <name evidence="1" type="ORF">GCM10007906_09390</name>
</gene>
<protein>
    <recommendedName>
        <fullName evidence="3">Spore coat protein U domain-containing protein</fullName>
    </recommendedName>
</protein>
<proteinExistence type="predicted"/>
<name>A0ABQ5XX80_9VIBR</name>
<dbReference type="EMBL" id="BSOE01000014">
    <property type="protein sequence ID" value="GLR03352.1"/>
    <property type="molecule type" value="Genomic_DNA"/>
</dbReference>
<accession>A0ABQ5XX80</accession>
<organism evidence="1 2">
    <name type="scientific">Vibrio hyugaensis</name>
    <dbReference type="NCBI Taxonomy" id="1534743"/>
    <lineage>
        <taxon>Bacteria</taxon>
        <taxon>Pseudomonadati</taxon>
        <taxon>Pseudomonadota</taxon>
        <taxon>Gammaproteobacteria</taxon>
        <taxon>Vibrionales</taxon>
        <taxon>Vibrionaceae</taxon>
        <taxon>Vibrio</taxon>
    </lineage>
</organism>
<dbReference type="Proteomes" id="UP001156669">
    <property type="component" value="Unassembled WGS sequence"/>
</dbReference>
<evidence type="ECO:0000313" key="1">
    <source>
        <dbReference type="EMBL" id="GLR03352.1"/>
    </source>
</evidence>
<keyword evidence="2" id="KW-1185">Reference proteome</keyword>
<comment type="caution">
    <text evidence="1">The sequence shown here is derived from an EMBL/GenBank/DDBJ whole genome shotgun (WGS) entry which is preliminary data.</text>
</comment>